<accession>A0A124BVQ2</accession>
<dbReference type="Gene3D" id="3.40.50.720">
    <property type="entry name" value="NAD(P)-binding Rossmann-like Domain"/>
    <property type="match status" value="1"/>
</dbReference>
<protein>
    <submittedName>
        <fullName evidence="4">Steroid dehydrogenase</fullName>
    </submittedName>
</protein>
<sequence>MVLNLLRRVWPQTFPAKPTLTSANLPPQSNRVVIITGSTAGIGLELARILYSAGATVYIAARNEQKAQATIQALTAEDPTASGKLNFLPLDLSDLTTIGPFVTQFLERESRLDLLFNNAGVALQPLTQRTAQNLEPQLGINCAAPYLLTTLLSDVLTRTAAHAPPDSVRVIWSSSMIVETLAPRGGVPAKELDNPSSNVYRNYAISKTGNWFLADRFAKKFAAAAGKDEKAVVSVTVNPANAYTGIYDDAPKLVVWMCKPIFYTAREGANSLLWAGCSSEVTAADSGRYIIPFGRWHPCPRGDLIEEMSKGDDGNAVGLEKWCERVTADFR</sequence>
<comment type="similarity">
    <text evidence="1">Belongs to the short-chain dehydrogenases/reductases (SDR) family.</text>
</comment>
<organism evidence="4 5">
    <name type="scientific">Aspergillus niger</name>
    <dbReference type="NCBI Taxonomy" id="5061"/>
    <lineage>
        <taxon>Eukaryota</taxon>
        <taxon>Fungi</taxon>
        <taxon>Dikarya</taxon>
        <taxon>Ascomycota</taxon>
        <taxon>Pezizomycotina</taxon>
        <taxon>Eurotiomycetes</taxon>
        <taxon>Eurotiomycetidae</taxon>
        <taxon>Eurotiales</taxon>
        <taxon>Aspergillaceae</taxon>
        <taxon>Aspergillus</taxon>
        <taxon>Aspergillus subgen. Circumdati</taxon>
    </lineage>
</organism>
<dbReference type="InterPro" id="IPR036291">
    <property type="entry name" value="NAD(P)-bd_dom_sf"/>
</dbReference>
<dbReference type="InterPro" id="IPR002347">
    <property type="entry name" value="SDR_fam"/>
</dbReference>
<evidence type="ECO:0000313" key="5">
    <source>
        <dbReference type="Proteomes" id="UP000068243"/>
    </source>
</evidence>
<dbReference type="VEuPathDB" id="FungiDB:An13g03500"/>
<dbReference type="Pfam" id="PF00106">
    <property type="entry name" value="adh_short"/>
    <property type="match status" value="1"/>
</dbReference>
<dbReference type="PANTHER" id="PTHR24320:SF236">
    <property type="entry name" value="SHORT-CHAIN DEHYDROGENASE-RELATED"/>
    <property type="match status" value="1"/>
</dbReference>
<dbReference type="SUPFAM" id="SSF51735">
    <property type="entry name" value="NAD(P)-binding Rossmann-fold domains"/>
    <property type="match status" value="1"/>
</dbReference>
<dbReference type="Proteomes" id="UP000068243">
    <property type="component" value="Unassembled WGS sequence"/>
</dbReference>
<dbReference type="VEuPathDB" id="FungiDB:ASPNIDRAFT2_1170694"/>
<keyword evidence="2" id="KW-0521">NADP</keyword>
<proteinExistence type="inferred from homology"/>
<evidence type="ECO:0000256" key="1">
    <source>
        <dbReference type="ARBA" id="ARBA00006484"/>
    </source>
</evidence>
<name>A0A124BVQ2_ASPNG</name>
<dbReference type="VEuPathDB" id="FungiDB:ATCC64974_26100"/>
<evidence type="ECO:0000256" key="3">
    <source>
        <dbReference type="ARBA" id="ARBA00023002"/>
    </source>
</evidence>
<reference evidence="5" key="1">
    <citation type="journal article" date="2016" name="Genome Announc.">
        <title>Draft genome sequence of Aspergillus niger strain An76.</title>
        <authorList>
            <person name="Gong W."/>
            <person name="Cheng Z."/>
            <person name="Zhang H."/>
            <person name="Liu L."/>
            <person name="Gao P."/>
            <person name="Wang L."/>
        </authorList>
    </citation>
    <scope>NUCLEOTIDE SEQUENCE [LARGE SCALE GENOMIC DNA]</scope>
    <source>
        <strain evidence="5">An76</strain>
    </source>
</reference>
<comment type="caution">
    <text evidence="4">The sequence shown here is derived from an EMBL/GenBank/DDBJ whole genome shotgun (WGS) entry which is preliminary data.</text>
</comment>
<gene>
    <name evidence="4" type="ORF">ABL_01863</name>
</gene>
<dbReference type="AlphaFoldDB" id="A0A124BVQ2"/>
<dbReference type="OrthoDB" id="191139at2759"/>
<dbReference type="OMA" id="IPWGRWH"/>
<evidence type="ECO:0000256" key="2">
    <source>
        <dbReference type="ARBA" id="ARBA00022857"/>
    </source>
</evidence>
<dbReference type="EMBL" id="BCMY01000002">
    <property type="protein sequence ID" value="GAQ36801.1"/>
    <property type="molecule type" value="Genomic_DNA"/>
</dbReference>
<evidence type="ECO:0000313" key="4">
    <source>
        <dbReference type="EMBL" id="GAQ36801.1"/>
    </source>
</evidence>
<dbReference type="PANTHER" id="PTHR24320">
    <property type="entry name" value="RETINOL DEHYDROGENASE"/>
    <property type="match status" value="1"/>
</dbReference>
<dbReference type="PRINTS" id="PR00081">
    <property type="entry name" value="GDHRDH"/>
</dbReference>
<dbReference type="GO" id="GO:0016491">
    <property type="term" value="F:oxidoreductase activity"/>
    <property type="evidence" value="ECO:0007669"/>
    <property type="project" value="UniProtKB-KW"/>
</dbReference>
<keyword evidence="3" id="KW-0560">Oxidoreductase</keyword>
<dbReference type="VEuPathDB" id="FungiDB:M747DRAFT_328601"/>